<dbReference type="InterPro" id="IPR025500">
    <property type="entry name" value="DUF4390"/>
</dbReference>
<dbReference type="Proteomes" id="UP000179243">
    <property type="component" value="Unassembled WGS sequence"/>
</dbReference>
<name>A0A1F7F3B6_UNCRA</name>
<accession>A0A1F7F3B6</accession>
<keyword evidence="1" id="KW-0732">Signal</keyword>
<dbReference type="EMBL" id="MFYX01000132">
    <property type="protein sequence ID" value="OGK01131.1"/>
    <property type="molecule type" value="Genomic_DNA"/>
</dbReference>
<protein>
    <submittedName>
        <fullName evidence="2">Uncharacterized protein</fullName>
    </submittedName>
</protein>
<reference evidence="2 3" key="1">
    <citation type="journal article" date="2016" name="Nat. Commun.">
        <title>Thousands of microbial genomes shed light on interconnected biogeochemical processes in an aquifer system.</title>
        <authorList>
            <person name="Anantharaman K."/>
            <person name="Brown C.T."/>
            <person name="Hug L.A."/>
            <person name="Sharon I."/>
            <person name="Castelle C.J."/>
            <person name="Probst A.J."/>
            <person name="Thomas B.C."/>
            <person name="Singh A."/>
            <person name="Wilkins M.J."/>
            <person name="Karaoz U."/>
            <person name="Brodie E.L."/>
            <person name="Williams K.H."/>
            <person name="Hubbard S.S."/>
            <person name="Banfield J.F."/>
        </authorList>
    </citation>
    <scope>NUCLEOTIDE SEQUENCE [LARGE SCALE GENOMIC DNA]</scope>
</reference>
<evidence type="ECO:0000313" key="3">
    <source>
        <dbReference type="Proteomes" id="UP000179243"/>
    </source>
</evidence>
<dbReference type="AlphaFoldDB" id="A0A1F7F3B6"/>
<evidence type="ECO:0000313" key="2">
    <source>
        <dbReference type="EMBL" id="OGK01131.1"/>
    </source>
</evidence>
<feature type="chain" id="PRO_5009528370" evidence="1">
    <location>
        <begin position="23"/>
        <end position="194"/>
    </location>
</feature>
<evidence type="ECO:0000256" key="1">
    <source>
        <dbReference type="SAM" id="SignalP"/>
    </source>
</evidence>
<dbReference type="Pfam" id="PF14334">
    <property type="entry name" value="DUF4390"/>
    <property type="match status" value="1"/>
</dbReference>
<gene>
    <name evidence="2" type="ORF">A2519_20430</name>
</gene>
<proteinExistence type="predicted"/>
<comment type="caution">
    <text evidence="2">The sequence shown here is derived from an EMBL/GenBank/DDBJ whole genome shotgun (WGS) entry which is preliminary data.</text>
</comment>
<sequence length="194" mass="21743">MSFIISIVFAVKSILLFTGAVAQDKSAAYFDQPQIIVVGEEVKMSCGLHNAFPDELKKLAATGTEIPLYFFIEIKTSPSQGTLHQTIIEHTLRYDLIAKQYWVVRKPAMDTLGFASADSAIAQACTFPRFSAFPLSIIDKDKMYTITSYAVLGKAMVEALENHSIDLMYYWNYKRPTIKTEKIPGGQFLARGRK</sequence>
<feature type="signal peptide" evidence="1">
    <location>
        <begin position="1"/>
        <end position="22"/>
    </location>
</feature>
<organism evidence="2 3">
    <name type="scientific">Candidatus Raymondbacteria bacterium RIFOXYD12_FULL_49_13</name>
    <dbReference type="NCBI Taxonomy" id="1817890"/>
    <lineage>
        <taxon>Bacteria</taxon>
        <taxon>Raymondiibacteriota</taxon>
    </lineage>
</organism>